<dbReference type="EMBL" id="JAQQAF010000003">
    <property type="protein sequence ID" value="KAJ8498966.1"/>
    <property type="molecule type" value="Genomic_DNA"/>
</dbReference>
<name>A0AAV8RF77_ENSVE</name>
<evidence type="ECO:0000256" key="1">
    <source>
        <dbReference type="SAM" id="MobiDB-lite"/>
    </source>
</evidence>
<gene>
    <name evidence="2" type="ORF">OPV22_009518</name>
</gene>
<protein>
    <submittedName>
        <fullName evidence="2">Uncharacterized protein</fullName>
    </submittedName>
</protein>
<comment type="caution">
    <text evidence="2">The sequence shown here is derived from an EMBL/GenBank/DDBJ whole genome shotgun (WGS) entry which is preliminary data.</text>
</comment>
<sequence length="110" mass="11743">MGLAEVTTILVQGLRARDSEGCHRLRASSFLARGRVGQGQVYEDNDGSYRTEGRGGEVVVEAAQGQCKMATGLVGAMGKIRSGLACDPSIHHDNKNLPGNPSSFFNSRKH</sequence>
<keyword evidence="3" id="KW-1185">Reference proteome</keyword>
<feature type="compositionally biased region" description="Polar residues" evidence="1">
    <location>
        <begin position="97"/>
        <end position="110"/>
    </location>
</feature>
<evidence type="ECO:0000313" key="2">
    <source>
        <dbReference type="EMBL" id="KAJ8498966.1"/>
    </source>
</evidence>
<dbReference type="Proteomes" id="UP001222027">
    <property type="component" value="Unassembled WGS sequence"/>
</dbReference>
<dbReference type="AlphaFoldDB" id="A0AAV8RF77"/>
<feature type="region of interest" description="Disordered" evidence="1">
    <location>
        <begin position="89"/>
        <end position="110"/>
    </location>
</feature>
<accession>A0AAV8RF77</accession>
<reference evidence="2 3" key="1">
    <citation type="submission" date="2022-12" db="EMBL/GenBank/DDBJ databases">
        <title>Chromosome-scale assembly of the Ensete ventricosum genome.</title>
        <authorList>
            <person name="Dussert Y."/>
            <person name="Stocks J."/>
            <person name="Wendawek A."/>
            <person name="Woldeyes F."/>
            <person name="Nichols R.A."/>
            <person name="Borrell J.S."/>
        </authorList>
    </citation>
    <scope>NUCLEOTIDE SEQUENCE [LARGE SCALE GENOMIC DNA]</scope>
    <source>
        <strain evidence="3">cv. Maze</strain>
        <tissue evidence="2">Seeds</tissue>
    </source>
</reference>
<proteinExistence type="predicted"/>
<organism evidence="2 3">
    <name type="scientific">Ensete ventricosum</name>
    <name type="common">Abyssinian banana</name>
    <name type="synonym">Musa ensete</name>
    <dbReference type="NCBI Taxonomy" id="4639"/>
    <lineage>
        <taxon>Eukaryota</taxon>
        <taxon>Viridiplantae</taxon>
        <taxon>Streptophyta</taxon>
        <taxon>Embryophyta</taxon>
        <taxon>Tracheophyta</taxon>
        <taxon>Spermatophyta</taxon>
        <taxon>Magnoliopsida</taxon>
        <taxon>Liliopsida</taxon>
        <taxon>Zingiberales</taxon>
        <taxon>Musaceae</taxon>
        <taxon>Ensete</taxon>
    </lineage>
</organism>
<evidence type="ECO:0000313" key="3">
    <source>
        <dbReference type="Proteomes" id="UP001222027"/>
    </source>
</evidence>